<gene>
    <name evidence="3" type="ORF">IAC42_08680</name>
</gene>
<dbReference type="Proteomes" id="UP000823633">
    <property type="component" value="Unassembled WGS sequence"/>
</dbReference>
<evidence type="ECO:0000259" key="2">
    <source>
        <dbReference type="Pfam" id="PF07364"/>
    </source>
</evidence>
<dbReference type="InterPro" id="IPR010799">
    <property type="entry name" value="MlrC_C"/>
</dbReference>
<feature type="domain" description="Microcystin LR degradation protein MlrC N-terminal" evidence="2">
    <location>
        <begin position="2"/>
        <end position="285"/>
    </location>
</feature>
<evidence type="ECO:0000259" key="1">
    <source>
        <dbReference type="Pfam" id="PF07171"/>
    </source>
</evidence>
<dbReference type="Pfam" id="PF07171">
    <property type="entry name" value="MlrC_C"/>
    <property type="match status" value="1"/>
</dbReference>
<accession>A0A9D9EC62</accession>
<dbReference type="Pfam" id="PF07364">
    <property type="entry name" value="DUF1485"/>
    <property type="match status" value="1"/>
</dbReference>
<evidence type="ECO:0000313" key="4">
    <source>
        <dbReference type="Proteomes" id="UP000823633"/>
    </source>
</evidence>
<protein>
    <submittedName>
        <fullName evidence="3">M81 family metallopeptidase</fullName>
    </submittedName>
</protein>
<evidence type="ECO:0000313" key="3">
    <source>
        <dbReference type="EMBL" id="MBO8443810.1"/>
    </source>
</evidence>
<feature type="domain" description="Microcystin LR degradation protein MlrC C-terminal" evidence="1">
    <location>
        <begin position="298"/>
        <end position="462"/>
    </location>
</feature>
<dbReference type="InterPro" id="IPR015995">
    <property type="entry name" value="MlrC_N"/>
</dbReference>
<reference evidence="3" key="2">
    <citation type="journal article" date="2021" name="PeerJ">
        <title>Extensive microbial diversity within the chicken gut microbiome revealed by metagenomics and culture.</title>
        <authorList>
            <person name="Gilroy R."/>
            <person name="Ravi A."/>
            <person name="Getino M."/>
            <person name="Pursley I."/>
            <person name="Horton D.L."/>
            <person name="Alikhan N.F."/>
            <person name="Baker D."/>
            <person name="Gharbi K."/>
            <person name="Hall N."/>
            <person name="Watson M."/>
            <person name="Adriaenssens E.M."/>
            <person name="Foster-Nyarko E."/>
            <person name="Jarju S."/>
            <person name="Secka A."/>
            <person name="Antonio M."/>
            <person name="Oren A."/>
            <person name="Chaudhuri R.R."/>
            <person name="La Ragione R."/>
            <person name="Hildebrand F."/>
            <person name="Pallen M.J."/>
        </authorList>
    </citation>
    <scope>NUCLEOTIDE SEQUENCE</scope>
    <source>
        <strain evidence="3">11167</strain>
    </source>
</reference>
<dbReference type="AlphaFoldDB" id="A0A9D9EC62"/>
<comment type="caution">
    <text evidence="3">The sequence shown here is derived from an EMBL/GenBank/DDBJ whole genome shotgun (WGS) entry which is preliminary data.</text>
</comment>
<reference evidence="3" key="1">
    <citation type="submission" date="2020-10" db="EMBL/GenBank/DDBJ databases">
        <authorList>
            <person name="Gilroy R."/>
        </authorList>
    </citation>
    <scope>NUCLEOTIDE SEQUENCE</scope>
    <source>
        <strain evidence="3">11167</strain>
    </source>
</reference>
<organism evidence="3 4">
    <name type="scientific">Candidatus Aphodenecus pullistercoris</name>
    <dbReference type="NCBI Taxonomy" id="2840669"/>
    <lineage>
        <taxon>Bacteria</taxon>
        <taxon>Pseudomonadati</taxon>
        <taxon>Spirochaetota</taxon>
        <taxon>Spirochaetia</taxon>
        <taxon>Spirochaetales</taxon>
        <taxon>Candidatus Aphodenecus</taxon>
    </lineage>
</organism>
<name>A0A9D9EC62_9SPIR</name>
<proteinExistence type="predicted"/>
<dbReference type="EMBL" id="JADIMU010000057">
    <property type="protein sequence ID" value="MBO8443810.1"/>
    <property type="molecule type" value="Genomic_DNA"/>
</dbReference>
<sequence length="480" mass="51713">MRVLVGGLHHESDSLNPHPTALGDIRVRRGIGLFSRQSEDALGGIISALAEAGVEVVPALHARAIPGGLWTDEAYRSLADELVGMVASSLPLDGICLALHGSMRSQSEDDCEGEILERIHSLWPDIPIYASLDTHGTLTDRMLANACAFAAYKCAPHTDAYETGRLAASMLVSHLQDGTVHHMAAFRLPMLIAGEKSETGREPMLSLCAMLRKEEEEGASAASWLLGFPWADSPTAGVSALVVSPVSMDDAYRRALRLARAFWSCRYDFSFCTQALGMDETVEEARRLVQEGACPLVISDSGDNPTAGARQEMTSFLARILCDPFLSSLPTPLVYQAFHDSAIVEEALEKGPGAEIMVSFGVPRLSGRAIVKAVCPDWCGDFSSALALVGFGGIDIVFSQRRVGCYEPGMLRALGLEPSSLSVLVVKLGYLEPELKALASSSLLALTEGDTDEVLERIAYKRIPRPIFPLDEPEVLFPEA</sequence>